<sequence>MVSTDELLKVMMANPPDPNEPLPSSNRKATIYGVTVPLLILCWIAVFLRLWVRLRIIREAGWDDFFVALASTLNTAATICVLLSIDYGLGHHFLYIGVENMTTYTKIFYIENALYVTQTSIIKISLLLQYLRIFKAGTMRWICVSLLVIITLWGITYGFMAWIPCFPVHGYWDHNINARCYGYGFADPKEFIAIFQSHTALNMAFDVAVFLTPLVLFTAPNLTRKNLIAMTGVFLLGGGAVMTSVWRLQTIVEHKAATYPYLDFTWWTPISIVLSCVEIDLAIACASTPIFWPVIESKLSEIFVTHEVRITEHRRLDEHGLEYELEHSGSIKSHSMGGNRTSEEGLTREHTGDPFAHYKDQYVVALVDPLASESAPGVGIETEVKSKPQPKWQL</sequence>
<dbReference type="Proteomes" id="UP000799324">
    <property type="component" value="Unassembled WGS sequence"/>
</dbReference>
<feature type="compositionally biased region" description="Polar residues" evidence="6">
    <location>
        <begin position="330"/>
        <end position="340"/>
    </location>
</feature>
<evidence type="ECO:0000256" key="5">
    <source>
        <dbReference type="ARBA" id="ARBA00038359"/>
    </source>
</evidence>
<feature type="region of interest" description="Disordered" evidence="6">
    <location>
        <begin position="374"/>
        <end position="394"/>
    </location>
</feature>
<dbReference type="PANTHER" id="PTHR33048:SF47">
    <property type="entry name" value="INTEGRAL MEMBRANE PROTEIN-RELATED"/>
    <property type="match status" value="1"/>
</dbReference>
<evidence type="ECO:0000256" key="7">
    <source>
        <dbReference type="SAM" id="Phobius"/>
    </source>
</evidence>
<keyword evidence="3 7" id="KW-1133">Transmembrane helix</keyword>
<proteinExistence type="inferred from homology"/>
<keyword evidence="10" id="KW-1185">Reference proteome</keyword>
<evidence type="ECO:0000313" key="10">
    <source>
        <dbReference type="Proteomes" id="UP000799324"/>
    </source>
</evidence>
<name>A0A6A6TT80_9PLEO</name>
<feature type="transmembrane region" description="Helical" evidence="7">
    <location>
        <begin position="141"/>
        <end position="163"/>
    </location>
</feature>
<reference evidence="9" key="1">
    <citation type="journal article" date="2020" name="Stud. Mycol.">
        <title>101 Dothideomycetes genomes: a test case for predicting lifestyles and emergence of pathogens.</title>
        <authorList>
            <person name="Haridas S."/>
            <person name="Albert R."/>
            <person name="Binder M."/>
            <person name="Bloem J."/>
            <person name="Labutti K."/>
            <person name="Salamov A."/>
            <person name="Andreopoulos B."/>
            <person name="Baker S."/>
            <person name="Barry K."/>
            <person name="Bills G."/>
            <person name="Bluhm B."/>
            <person name="Cannon C."/>
            <person name="Castanera R."/>
            <person name="Culley D."/>
            <person name="Daum C."/>
            <person name="Ezra D."/>
            <person name="Gonzalez J."/>
            <person name="Henrissat B."/>
            <person name="Kuo A."/>
            <person name="Liang C."/>
            <person name="Lipzen A."/>
            <person name="Lutzoni F."/>
            <person name="Magnuson J."/>
            <person name="Mondo S."/>
            <person name="Nolan M."/>
            <person name="Ohm R."/>
            <person name="Pangilinan J."/>
            <person name="Park H.-J."/>
            <person name="Ramirez L."/>
            <person name="Alfaro M."/>
            <person name="Sun H."/>
            <person name="Tritt A."/>
            <person name="Yoshinaga Y."/>
            <person name="Zwiers L.-H."/>
            <person name="Turgeon B."/>
            <person name="Goodwin S."/>
            <person name="Spatafora J."/>
            <person name="Crous P."/>
            <person name="Grigoriev I."/>
        </authorList>
    </citation>
    <scope>NUCLEOTIDE SEQUENCE</scope>
    <source>
        <strain evidence="9">CBS 122681</strain>
    </source>
</reference>
<evidence type="ECO:0000256" key="6">
    <source>
        <dbReference type="SAM" id="MobiDB-lite"/>
    </source>
</evidence>
<dbReference type="OrthoDB" id="61113at2759"/>
<evidence type="ECO:0000256" key="1">
    <source>
        <dbReference type="ARBA" id="ARBA00004141"/>
    </source>
</evidence>
<dbReference type="Pfam" id="PF20684">
    <property type="entry name" value="Fung_rhodopsin"/>
    <property type="match status" value="1"/>
</dbReference>
<evidence type="ECO:0000259" key="8">
    <source>
        <dbReference type="Pfam" id="PF20684"/>
    </source>
</evidence>
<evidence type="ECO:0000313" key="9">
    <source>
        <dbReference type="EMBL" id="KAF2662118.1"/>
    </source>
</evidence>
<dbReference type="InterPro" id="IPR049326">
    <property type="entry name" value="Rhodopsin_dom_fungi"/>
</dbReference>
<accession>A0A6A6TT80</accession>
<feature type="domain" description="Rhodopsin" evidence="8">
    <location>
        <begin position="48"/>
        <end position="296"/>
    </location>
</feature>
<feature type="transmembrane region" description="Helical" evidence="7">
    <location>
        <begin position="64"/>
        <end position="87"/>
    </location>
</feature>
<feature type="transmembrane region" description="Helical" evidence="7">
    <location>
        <begin position="226"/>
        <end position="246"/>
    </location>
</feature>
<dbReference type="PANTHER" id="PTHR33048">
    <property type="entry name" value="PTH11-LIKE INTEGRAL MEMBRANE PROTEIN (AFU_ORTHOLOGUE AFUA_5G11245)"/>
    <property type="match status" value="1"/>
</dbReference>
<keyword evidence="4 7" id="KW-0472">Membrane</keyword>
<dbReference type="AlphaFoldDB" id="A0A6A6TT80"/>
<gene>
    <name evidence="9" type="ORF">K491DRAFT_686609</name>
</gene>
<feature type="transmembrane region" description="Helical" evidence="7">
    <location>
        <begin position="107"/>
        <end position="129"/>
    </location>
</feature>
<dbReference type="InterPro" id="IPR052337">
    <property type="entry name" value="SAT4-like"/>
</dbReference>
<evidence type="ECO:0000256" key="3">
    <source>
        <dbReference type="ARBA" id="ARBA00022989"/>
    </source>
</evidence>
<comment type="subcellular location">
    <subcellularLocation>
        <location evidence="1">Membrane</location>
        <topology evidence="1">Multi-pass membrane protein</topology>
    </subcellularLocation>
</comment>
<dbReference type="EMBL" id="MU004290">
    <property type="protein sequence ID" value="KAF2662118.1"/>
    <property type="molecule type" value="Genomic_DNA"/>
</dbReference>
<feature type="transmembrane region" description="Helical" evidence="7">
    <location>
        <begin position="29"/>
        <end position="52"/>
    </location>
</feature>
<comment type="similarity">
    <text evidence="5">Belongs to the SAT4 family.</text>
</comment>
<keyword evidence="2 7" id="KW-0812">Transmembrane</keyword>
<feature type="transmembrane region" description="Helical" evidence="7">
    <location>
        <begin position="200"/>
        <end position="219"/>
    </location>
</feature>
<evidence type="ECO:0000256" key="2">
    <source>
        <dbReference type="ARBA" id="ARBA00022692"/>
    </source>
</evidence>
<organism evidence="9 10">
    <name type="scientific">Lophiostoma macrostomum CBS 122681</name>
    <dbReference type="NCBI Taxonomy" id="1314788"/>
    <lineage>
        <taxon>Eukaryota</taxon>
        <taxon>Fungi</taxon>
        <taxon>Dikarya</taxon>
        <taxon>Ascomycota</taxon>
        <taxon>Pezizomycotina</taxon>
        <taxon>Dothideomycetes</taxon>
        <taxon>Pleosporomycetidae</taxon>
        <taxon>Pleosporales</taxon>
        <taxon>Lophiostomataceae</taxon>
        <taxon>Lophiostoma</taxon>
    </lineage>
</organism>
<feature type="region of interest" description="Disordered" evidence="6">
    <location>
        <begin position="330"/>
        <end position="351"/>
    </location>
</feature>
<evidence type="ECO:0000256" key="4">
    <source>
        <dbReference type="ARBA" id="ARBA00023136"/>
    </source>
</evidence>
<dbReference type="GO" id="GO:0016020">
    <property type="term" value="C:membrane"/>
    <property type="evidence" value="ECO:0007669"/>
    <property type="project" value="UniProtKB-SubCell"/>
</dbReference>
<feature type="compositionally biased region" description="Basic and acidic residues" evidence="6">
    <location>
        <begin position="341"/>
        <end position="351"/>
    </location>
</feature>
<protein>
    <recommendedName>
        <fullName evidence="8">Rhodopsin domain-containing protein</fullName>
    </recommendedName>
</protein>